<dbReference type="InterPro" id="IPR050111">
    <property type="entry name" value="C-type_lectin/snaclec_domain"/>
</dbReference>
<dbReference type="InterPro" id="IPR018378">
    <property type="entry name" value="C-type_lectin_CS"/>
</dbReference>
<dbReference type="SMART" id="SM00034">
    <property type="entry name" value="CLECT"/>
    <property type="match status" value="1"/>
</dbReference>
<dbReference type="InterPro" id="IPR016186">
    <property type="entry name" value="C-type_lectin-like/link_sf"/>
</dbReference>
<dbReference type="KEGG" id="ccan:109701215"/>
<dbReference type="GO" id="GO:0030246">
    <property type="term" value="F:carbohydrate binding"/>
    <property type="evidence" value="ECO:0007669"/>
    <property type="project" value="UniProtKB-KW"/>
</dbReference>
<dbReference type="OrthoDB" id="2142683at2759"/>
<reference evidence="13" key="2">
    <citation type="submission" date="2025-04" db="UniProtKB">
        <authorList>
            <consortium name="RefSeq"/>
        </authorList>
    </citation>
    <scope>IDENTIFICATION</scope>
    <source>
        <tissue evidence="13">Leukocyte</tissue>
    </source>
</reference>
<feature type="domain" description="C-type lectin" evidence="11">
    <location>
        <begin position="183"/>
        <end position="300"/>
    </location>
</feature>
<feature type="transmembrane region" description="Helical" evidence="10">
    <location>
        <begin position="29"/>
        <end position="57"/>
    </location>
</feature>
<evidence type="ECO:0000259" key="11">
    <source>
        <dbReference type="PROSITE" id="PS50041"/>
    </source>
</evidence>
<name>A0A8C0XAF9_CASCN</name>
<dbReference type="PROSITE" id="PS00615">
    <property type="entry name" value="C_TYPE_LECTIN_1"/>
    <property type="match status" value="1"/>
</dbReference>
<dbReference type="Pfam" id="PF03954">
    <property type="entry name" value="Lectin_N"/>
    <property type="match status" value="1"/>
</dbReference>
<keyword evidence="2 10" id="KW-0812">Transmembrane</keyword>
<keyword evidence="5 10" id="KW-1133">Transmembrane helix</keyword>
<dbReference type="Ensembl" id="ENSCCNT00000029716.1">
    <property type="protein sequence ID" value="ENSCCNP00000023246.1"/>
    <property type="gene ID" value="ENSCCNG00000022754.1"/>
</dbReference>
<dbReference type="PROSITE" id="PS50041">
    <property type="entry name" value="C_TYPE_LECTIN_2"/>
    <property type="match status" value="1"/>
</dbReference>
<evidence type="ECO:0000256" key="4">
    <source>
        <dbReference type="ARBA" id="ARBA00022968"/>
    </source>
</evidence>
<dbReference type="CDD" id="cd03590">
    <property type="entry name" value="CLECT_DC-SIGN_like"/>
    <property type="match status" value="1"/>
</dbReference>
<dbReference type="InterPro" id="IPR001304">
    <property type="entry name" value="C-type_lectin-like"/>
</dbReference>
<feature type="coiled-coil region" evidence="9">
    <location>
        <begin position="100"/>
        <end position="169"/>
    </location>
</feature>
<dbReference type="AlphaFoldDB" id="A0A8C0XAF9"/>
<reference evidence="12" key="1">
    <citation type="submission" date="2023-09" db="UniProtKB">
        <authorList>
            <consortium name="Ensembl"/>
        </authorList>
    </citation>
    <scope>IDENTIFICATION</scope>
</reference>
<dbReference type="InterPro" id="IPR033989">
    <property type="entry name" value="CD209-like_CTLD"/>
</dbReference>
<accession>A0A8C0XAF9</accession>
<sequence length="307" mass="35078">MTMKFENFQDVGCEEKNLGTGKVTPLQSILRNICSGTCLFLISLGFSFLLLVVVCVIGSQNSQLRRDLVTLRTTFSNITSHTEADIQTLTSQGHSLQETIKFLKVQVEDHRQELQTARSLNEKVVSLESTFEKKEEEFKADQSDMVLQIKELEKDLRSLTCELAHVKSNGSVKTCCPLNWVEHKGSCYWFSQSGKSWSQADRYCQLENAHLVVVNSMEEQKFLQDHMGQVVNWMGLTDQNGPWRWVDGTDYDKGFKNWSPLQPDNWHGHGLGGGEDCAHFTWDGRWNDDVCERLYHWVCETELGKAS</sequence>
<comment type="subcellular location">
    <subcellularLocation>
        <location evidence="1">Membrane</location>
        <topology evidence="1">Single-pass type II membrane protein</topology>
    </subcellularLocation>
</comment>
<evidence type="ECO:0000256" key="2">
    <source>
        <dbReference type="ARBA" id="ARBA00022692"/>
    </source>
</evidence>
<proteinExistence type="predicted"/>
<dbReference type="GeneID" id="109701215"/>
<dbReference type="SUPFAM" id="SSF56436">
    <property type="entry name" value="C-type lectin-like"/>
    <property type="match status" value="1"/>
</dbReference>
<organism evidence="12">
    <name type="scientific">Castor canadensis</name>
    <name type="common">American beaver</name>
    <dbReference type="NCBI Taxonomy" id="51338"/>
    <lineage>
        <taxon>Eukaryota</taxon>
        <taxon>Metazoa</taxon>
        <taxon>Chordata</taxon>
        <taxon>Craniata</taxon>
        <taxon>Vertebrata</taxon>
        <taxon>Euteleostomi</taxon>
        <taxon>Mammalia</taxon>
        <taxon>Eutheria</taxon>
        <taxon>Euarchontoglires</taxon>
        <taxon>Glires</taxon>
        <taxon>Rodentia</taxon>
        <taxon>Castorimorpha</taxon>
        <taxon>Castoridae</taxon>
        <taxon>Castor</taxon>
    </lineage>
</organism>
<dbReference type="FunFam" id="3.10.100.10:FF:000041">
    <property type="entry name" value="Asialoglycoprotein receptor 1"/>
    <property type="match status" value="1"/>
</dbReference>
<dbReference type="Gene3D" id="3.10.100.10">
    <property type="entry name" value="Mannose-Binding Protein A, subunit A"/>
    <property type="match status" value="1"/>
</dbReference>
<dbReference type="RefSeq" id="XP_020042267.1">
    <property type="nucleotide sequence ID" value="XM_020186678.1"/>
</dbReference>
<dbReference type="PANTHER" id="PTHR22803">
    <property type="entry name" value="MANNOSE, PHOSPHOLIPASE, LECTIN RECEPTOR RELATED"/>
    <property type="match status" value="1"/>
</dbReference>
<evidence type="ECO:0000256" key="6">
    <source>
        <dbReference type="ARBA" id="ARBA00023136"/>
    </source>
</evidence>
<keyword evidence="8" id="KW-0325">Glycoprotein</keyword>
<keyword evidence="6 10" id="KW-0472">Membrane</keyword>
<keyword evidence="7" id="KW-1015">Disulfide bond</keyword>
<evidence type="ECO:0000313" key="12">
    <source>
        <dbReference type="Ensembl" id="ENSCCNP00000023246.1"/>
    </source>
</evidence>
<dbReference type="InterPro" id="IPR016187">
    <property type="entry name" value="CTDL_fold"/>
</dbReference>
<gene>
    <name evidence="12 13" type="primary">LOC109701215</name>
</gene>
<evidence type="ECO:0000256" key="8">
    <source>
        <dbReference type="ARBA" id="ARBA00023180"/>
    </source>
</evidence>
<keyword evidence="3" id="KW-0430">Lectin</keyword>
<protein>
    <submittedName>
        <fullName evidence="13">C-type lectin domain family 10 member A-like</fullName>
    </submittedName>
</protein>
<dbReference type="GO" id="GO:0016020">
    <property type="term" value="C:membrane"/>
    <property type="evidence" value="ECO:0007669"/>
    <property type="project" value="UniProtKB-SubCell"/>
</dbReference>
<evidence type="ECO:0000256" key="1">
    <source>
        <dbReference type="ARBA" id="ARBA00004606"/>
    </source>
</evidence>
<evidence type="ECO:0000256" key="7">
    <source>
        <dbReference type="ARBA" id="ARBA00023157"/>
    </source>
</evidence>
<evidence type="ECO:0000313" key="13">
    <source>
        <dbReference type="RefSeq" id="XP_020042267.1"/>
    </source>
</evidence>
<evidence type="ECO:0000256" key="5">
    <source>
        <dbReference type="ARBA" id="ARBA00022989"/>
    </source>
</evidence>
<evidence type="ECO:0000256" key="10">
    <source>
        <dbReference type="SAM" id="Phobius"/>
    </source>
</evidence>
<dbReference type="Pfam" id="PF00059">
    <property type="entry name" value="Lectin_C"/>
    <property type="match status" value="1"/>
</dbReference>
<keyword evidence="9" id="KW-0175">Coiled coil</keyword>
<evidence type="ECO:0000256" key="9">
    <source>
        <dbReference type="SAM" id="Coils"/>
    </source>
</evidence>
<dbReference type="RefSeq" id="XP_073903141.1">
    <property type="nucleotide sequence ID" value="XM_074047040.1"/>
</dbReference>
<evidence type="ECO:0000256" key="3">
    <source>
        <dbReference type="ARBA" id="ARBA00022734"/>
    </source>
</evidence>
<keyword evidence="4" id="KW-0735">Signal-anchor</keyword>